<gene>
    <name evidence="2" type="ORF">COT26_01250</name>
</gene>
<evidence type="ECO:0008006" key="4">
    <source>
        <dbReference type="Google" id="ProtNLM"/>
    </source>
</evidence>
<keyword evidence="1" id="KW-0472">Membrane</keyword>
<feature type="transmembrane region" description="Helical" evidence="1">
    <location>
        <begin position="21"/>
        <end position="45"/>
    </location>
</feature>
<accession>A0A2H0YQQ3</accession>
<dbReference type="EMBL" id="PEXW01000025">
    <property type="protein sequence ID" value="PIS40831.1"/>
    <property type="molecule type" value="Genomic_DNA"/>
</dbReference>
<evidence type="ECO:0000256" key="1">
    <source>
        <dbReference type="SAM" id="Phobius"/>
    </source>
</evidence>
<reference evidence="3" key="1">
    <citation type="submission" date="2017-09" db="EMBL/GenBank/DDBJ databases">
        <title>Depth-based differentiation of microbial function through sediment-hosted aquifers and enrichment of novel symbionts in the deep terrestrial subsurface.</title>
        <authorList>
            <person name="Probst A.J."/>
            <person name="Ladd B."/>
            <person name="Jarett J.K."/>
            <person name="Geller-Mcgrath D.E."/>
            <person name="Sieber C.M.K."/>
            <person name="Emerson J.B."/>
            <person name="Anantharaman K."/>
            <person name="Thomas B.C."/>
            <person name="Malmstrom R."/>
            <person name="Stieglmeier M."/>
            <person name="Klingl A."/>
            <person name="Woyke T."/>
            <person name="Ryan C.M."/>
            <person name="Banfield J.F."/>
        </authorList>
    </citation>
    <scope>NUCLEOTIDE SEQUENCE [LARGE SCALE GENOMIC DNA]</scope>
</reference>
<proteinExistence type="predicted"/>
<keyword evidence="1" id="KW-1133">Transmembrane helix</keyword>
<name>A0A2H0YQQ3_9BACT</name>
<evidence type="ECO:0000313" key="3">
    <source>
        <dbReference type="Proteomes" id="UP000236845"/>
    </source>
</evidence>
<evidence type="ECO:0000313" key="2">
    <source>
        <dbReference type="EMBL" id="PIS40831.1"/>
    </source>
</evidence>
<dbReference type="AlphaFoldDB" id="A0A2H0YQQ3"/>
<sequence length="621" mass="67724">MHELTNKISLKKNIAKSNKGSLLVSILVITALFVTLGMLALQFIINQNAASNFRVDRERALQIAEAGAEYYRWHLAHVPEDYQDGTGGPGPYIHQYRDANNNIIGTFTLEITPPSSGSTVVTIKSTGQLTNKLNSTRSVTIKQGIPSFTKFAVVANTDMRFGVGTEVFGPIHSNGGIRFDGVAHNLVTSLQYSYNDPDHTGNNEFGVHTHVNAPPATGVSNTFRPLEAPSVAPPPYETPPNRSDVFMVGRQFPVPQVDFNSITSDLNTLKTKAEANGIHLLASGGQGYHITFRMDGKVDMWIVNTQLRCQYYSGTQWRDYGYCSNNFNRICTQTSNCNYCSLDGSRSCTTNFNCSSVGAGTCITSGFSCIQSSHSIGSRAADQSSFTYKTVSSLSYSLPTNGLIFIEDDVWVDGVVPNNTRISLIAAKEPLASGTANIFLNKDLTYARYCDNAVQNACSQTSECSGGAVCVDNSDNTSAIGLITQNNILVGYFSEDNLRVDAALIAQNGRVGRPYYGASFTISTSNSNFKLYPASGSLNPDGGTTCQQYRKRTSITTFGSLATNQRYGFAWTGYNLFNCGTFWNNSGYCDRTLNFDSNLTYAPPPDFPTTGQYETLSWEEN</sequence>
<organism evidence="2 3">
    <name type="scientific">Candidatus Kerfeldbacteria bacterium CG08_land_8_20_14_0_20_43_14</name>
    <dbReference type="NCBI Taxonomy" id="2014246"/>
    <lineage>
        <taxon>Bacteria</taxon>
        <taxon>Candidatus Kerfeldiibacteriota</taxon>
    </lineage>
</organism>
<comment type="caution">
    <text evidence="2">The sequence shown here is derived from an EMBL/GenBank/DDBJ whole genome shotgun (WGS) entry which is preliminary data.</text>
</comment>
<protein>
    <recommendedName>
        <fullName evidence="4">Type 4 fimbrial biogenesis protein PilX N-terminal domain-containing protein</fullName>
    </recommendedName>
</protein>
<dbReference type="Proteomes" id="UP000236845">
    <property type="component" value="Unassembled WGS sequence"/>
</dbReference>
<keyword evidence="1" id="KW-0812">Transmembrane</keyword>